<evidence type="ECO:0000256" key="1">
    <source>
        <dbReference type="ARBA" id="ARBA00022801"/>
    </source>
</evidence>
<keyword evidence="1 4" id="KW-0378">Hydrolase</keyword>
<proteinExistence type="predicted"/>
<dbReference type="RefSeq" id="WP_367636800.1">
    <property type="nucleotide sequence ID" value="NZ_JBFNQN010000003.1"/>
</dbReference>
<feature type="compositionally biased region" description="Low complexity" evidence="2">
    <location>
        <begin position="35"/>
        <end position="66"/>
    </location>
</feature>
<evidence type="ECO:0000259" key="3">
    <source>
        <dbReference type="Pfam" id="PF20434"/>
    </source>
</evidence>
<dbReference type="Proteomes" id="UP001555826">
    <property type="component" value="Unassembled WGS sequence"/>
</dbReference>
<dbReference type="PROSITE" id="PS51318">
    <property type="entry name" value="TAT"/>
    <property type="match status" value="1"/>
</dbReference>
<evidence type="ECO:0000256" key="2">
    <source>
        <dbReference type="SAM" id="MobiDB-lite"/>
    </source>
</evidence>
<name>A0ABV3P3I3_9ACTN</name>
<dbReference type="InterPro" id="IPR050300">
    <property type="entry name" value="GDXG_lipolytic_enzyme"/>
</dbReference>
<accession>A0ABV3P3I3</accession>
<dbReference type="Gene3D" id="3.40.50.1820">
    <property type="entry name" value="alpha/beta hydrolase"/>
    <property type="match status" value="1"/>
</dbReference>
<comment type="caution">
    <text evidence="4">The sequence shown here is derived from an EMBL/GenBank/DDBJ whole genome shotgun (WGS) entry which is preliminary data.</text>
</comment>
<dbReference type="GO" id="GO:0016787">
    <property type="term" value="F:hydrolase activity"/>
    <property type="evidence" value="ECO:0007669"/>
    <property type="project" value="UniProtKB-KW"/>
</dbReference>
<dbReference type="EMBL" id="JBFNQN010000003">
    <property type="protein sequence ID" value="MEW9264179.1"/>
    <property type="molecule type" value="Genomic_DNA"/>
</dbReference>
<organism evidence="4 5">
    <name type="scientific">Kineococcus endophyticus</name>
    <dbReference type="NCBI Taxonomy" id="1181883"/>
    <lineage>
        <taxon>Bacteria</taxon>
        <taxon>Bacillati</taxon>
        <taxon>Actinomycetota</taxon>
        <taxon>Actinomycetes</taxon>
        <taxon>Kineosporiales</taxon>
        <taxon>Kineosporiaceae</taxon>
        <taxon>Kineococcus</taxon>
    </lineage>
</organism>
<dbReference type="InterPro" id="IPR006311">
    <property type="entry name" value="TAT_signal"/>
</dbReference>
<evidence type="ECO:0000313" key="4">
    <source>
        <dbReference type="EMBL" id="MEW9264179.1"/>
    </source>
</evidence>
<dbReference type="PANTHER" id="PTHR48081">
    <property type="entry name" value="AB HYDROLASE SUPERFAMILY PROTEIN C4A8.06C"/>
    <property type="match status" value="1"/>
</dbReference>
<dbReference type="InterPro" id="IPR029058">
    <property type="entry name" value="AB_hydrolase_fold"/>
</dbReference>
<dbReference type="Pfam" id="PF20434">
    <property type="entry name" value="BD-FAE"/>
    <property type="match status" value="1"/>
</dbReference>
<dbReference type="InterPro" id="IPR049492">
    <property type="entry name" value="BD-FAE-like_dom"/>
</dbReference>
<dbReference type="PANTHER" id="PTHR48081:SF33">
    <property type="entry name" value="KYNURENINE FORMAMIDASE"/>
    <property type="match status" value="1"/>
</dbReference>
<dbReference type="SUPFAM" id="SSF53474">
    <property type="entry name" value="alpha/beta-Hydrolases"/>
    <property type="match status" value="1"/>
</dbReference>
<gene>
    <name evidence="4" type="ORF">AB1207_05425</name>
</gene>
<feature type="region of interest" description="Disordered" evidence="2">
    <location>
        <begin position="28"/>
        <end position="72"/>
    </location>
</feature>
<protein>
    <submittedName>
        <fullName evidence="4">Alpha/beta hydrolase</fullName>
    </submittedName>
</protein>
<keyword evidence="5" id="KW-1185">Reference proteome</keyword>
<sequence>MTTHPRPGAGIDRRALLGLALTGGVLAGCSDGGDPEPATTSSAPAPTTSTPSPTATGTPDADTDPSFVPNGLSSTQRTVYRYGEHYRQVSDLWLPTGERRDVLLVVVHGGGWEAGYDRRDINDLVGDMVGRGYPVLNVDYRGYGDGGGWPSTFTDTATAVDLATVAATQFSLPQDRICLVGHSAGGHLAMWAAARRGLPQGAPGADPRVVPALAASLSGVLHPSVAYGEDANVAGLFGGSPTDVPDRFTIGDPSRRAPYGMPLWAGAGTSDEVVPVSQTEFFCDTVRAAGDTVEEQLVPGANHVAGKDPGGPIVPLFRTWLESRLG</sequence>
<evidence type="ECO:0000313" key="5">
    <source>
        <dbReference type="Proteomes" id="UP001555826"/>
    </source>
</evidence>
<feature type="domain" description="BD-FAE-like" evidence="3">
    <location>
        <begin position="91"/>
        <end position="195"/>
    </location>
</feature>
<dbReference type="PROSITE" id="PS51257">
    <property type="entry name" value="PROKAR_LIPOPROTEIN"/>
    <property type="match status" value="1"/>
</dbReference>
<reference evidence="4 5" key="1">
    <citation type="submission" date="2024-07" db="EMBL/GenBank/DDBJ databases">
        <authorList>
            <person name="Thanompreechachai J."/>
            <person name="Duangmal K."/>
        </authorList>
    </citation>
    <scope>NUCLEOTIDE SEQUENCE [LARGE SCALE GENOMIC DNA]</scope>
    <source>
        <strain evidence="4 5">KCTC 19886</strain>
    </source>
</reference>